<evidence type="ECO:0000313" key="2">
    <source>
        <dbReference type="EMBL" id="CCO17640.1"/>
    </source>
</evidence>
<evidence type="ECO:0000256" key="1">
    <source>
        <dbReference type="SAM" id="MobiDB-lite"/>
    </source>
</evidence>
<sequence length="1195" mass="132458">MDEDVLPHPPRGVLLSAVCDSNNVASYRDYFEDVSKCVPYSSSSSYSVSKSGDSWESDEEEEKDDDGVFLRITKAHEQQNNNRNEKPAVQVSFINIHDVIDANSPNEYAQTAQRIERVKARCKEKRIGLVFCTVSPTREEEEKNDRENKEDVTYALEERVLQVLKRLCGVETRIVALTRVGSDSREKCLKALARATEEVKQEVLVNEGKRAIGKCDDVLNAFEREVLESGVAVLEEREVRLARLEARCKASRYLFKAASYAEFRGDSEAAMNALGECYASLMAYVDEAMPEVLRGSFEENNNTQSRRLWRVCETLRVLTYCRSRMSSTQLSQILKTMDTSANSEVNKAIQELARVEKEHACFVKRCLSMRRKNSFLLKAYDDDAPLGLKCFAAYFLSLRAKADKSFADVLAHTMHANPNVYDAIFNDNTQFQRTAATKSTSFDLRLDPGFYYQSAFEALSSRREFMQSSGLGKDPSVSATTNASILTRGRYLGTFDLKNETVTGANQSNIENHGRNAQIPSSIELRRAYARFENTFSPLEMLEKAKAYYEGNPRYKAFHRSLNAISSDYALELFYANNTATNKEKVLHILTACAETYRKEGWEDLLEETLERTLLCLGGGGNEAGESALKHRMDVLLELHGIQYRESEGKTRASRLLADGATKTKSLPVVFEVSRKSLASRALKVSCSFGHDVARNDSVRAGDCVTLAVRYALQGLVDHDMFSVVKLEAHFSDGTKASTTTASKDEKDVVNIPLTVQSKTQSDFVLEVDALDVLTKSGFTFRFPKASFETLKLLGHTKSVSVKKLAPRAELKIMDGENDSNETTILFGEKKTLAVVVTAVDGLADAIVNLSIDESLREISLGSEDDGGEKKGEVIASFENPRIVVGSLSKGESKRVNVTATFFSNRTNTANDKKQNRKKSRATVSAHLTCNFGSPGDGEVEVSPSRHRVVAAETSKTFAFTDALEVLDSAIYAPCGTSPVSILIAKDDVEDDFATKKIDLKAQNRSLLDEGDVRLTNIRAKTTGLVVVDDAITTRLKPGDVYTHVATKEYVTSVSWYRKEGTQTTTQKTQSSLSIDDDELIDGRRIEIMNISARVPEYIQVGVAFEFVVEMKNLDLDVPRDFVVSVKDAPGFVMAGESKTTKTANPGESCFLRLKIVAVASGERFLPSVSVACPKLAATWTNTQQQSVLVLPVAL</sequence>
<feature type="compositionally biased region" description="Acidic residues" evidence="1">
    <location>
        <begin position="55"/>
        <end position="65"/>
    </location>
</feature>
<evidence type="ECO:0000313" key="3">
    <source>
        <dbReference type="Proteomes" id="UP000198341"/>
    </source>
</evidence>
<gene>
    <name evidence="2" type="ORF">Bathy08g02050</name>
</gene>
<name>K8EYR1_9CHLO</name>
<proteinExistence type="predicted"/>
<dbReference type="KEGG" id="bpg:Bathy08g02050"/>
<accession>K8EYR1</accession>
<dbReference type="STRING" id="41875.K8EYR1"/>
<organism evidence="2 3">
    <name type="scientific">Bathycoccus prasinos</name>
    <dbReference type="NCBI Taxonomy" id="41875"/>
    <lineage>
        <taxon>Eukaryota</taxon>
        <taxon>Viridiplantae</taxon>
        <taxon>Chlorophyta</taxon>
        <taxon>Mamiellophyceae</taxon>
        <taxon>Mamiellales</taxon>
        <taxon>Bathycoccaceae</taxon>
        <taxon>Bathycoccus</taxon>
    </lineage>
</organism>
<feature type="region of interest" description="Disordered" evidence="1">
    <location>
        <begin position="39"/>
        <end position="65"/>
    </location>
</feature>
<dbReference type="AlphaFoldDB" id="K8EYR1"/>
<dbReference type="Proteomes" id="UP000198341">
    <property type="component" value="Chromosome 8"/>
</dbReference>
<evidence type="ECO:0008006" key="4">
    <source>
        <dbReference type="Google" id="ProtNLM"/>
    </source>
</evidence>
<dbReference type="RefSeq" id="XP_007511519.1">
    <property type="nucleotide sequence ID" value="XM_007511457.1"/>
</dbReference>
<feature type="compositionally biased region" description="Low complexity" evidence="1">
    <location>
        <begin position="39"/>
        <end position="54"/>
    </location>
</feature>
<dbReference type="EMBL" id="FO082271">
    <property type="protein sequence ID" value="CCO17640.1"/>
    <property type="molecule type" value="Genomic_DNA"/>
</dbReference>
<dbReference type="GeneID" id="19014184"/>
<dbReference type="PANTHER" id="PTHR14374">
    <property type="entry name" value="FOIE GRAS"/>
    <property type="match status" value="1"/>
</dbReference>
<reference evidence="2 3" key="1">
    <citation type="submission" date="2011-10" db="EMBL/GenBank/DDBJ databases">
        <authorList>
            <person name="Genoscope - CEA"/>
        </authorList>
    </citation>
    <scope>NUCLEOTIDE SEQUENCE [LARGE SCALE GENOMIC DNA]</scope>
    <source>
        <strain evidence="2 3">RCC 1105</strain>
    </source>
</reference>
<keyword evidence="3" id="KW-1185">Reference proteome</keyword>
<dbReference type="PANTHER" id="PTHR14374:SF0">
    <property type="entry name" value="TRAFFICKING PROTEIN PARTICLE COMPLEX SUBUNIT 11"/>
    <property type="match status" value="1"/>
</dbReference>
<protein>
    <recommendedName>
        <fullName evidence="4">Trafficking protein particle complex subunit 11 domain-containing protein</fullName>
    </recommendedName>
</protein>